<feature type="region of interest" description="Disordered" evidence="1">
    <location>
        <begin position="99"/>
        <end position="122"/>
    </location>
</feature>
<accession>X6M1Q4</accession>
<keyword evidence="3" id="KW-1185">Reference proteome</keyword>
<name>X6M1Q4_RETFI</name>
<dbReference type="EMBL" id="ASPP01026071">
    <property type="protein sequence ID" value="ETO07536.1"/>
    <property type="molecule type" value="Genomic_DNA"/>
</dbReference>
<comment type="caution">
    <text evidence="2">The sequence shown here is derived from an EMBL/GenBank/DDBJ whole genome shotgun (WGS) entry which is preliminary data.</text>
</comment>
<sequence length="122" mass="13488">MLFALLSDDQNDNKILQIEHEDKSEQSPHLLSAAPAVIVEKKNTFKLEISEYVATMSICIPPKASPIIDHTASNTNTNVNTNKNNNNNIIIDNNVVPSNEQEKARNDNDNSSINANACNKNE</sequence>
<evidence type="ECO:0000256" key="1">
    <source>
        <dbReference type="SAM" id="MobiDB-lite"/>
    </source>
</evidence>
<protein>
    <submittedName>
        <fullName evidence="2">Uncharacterized protein</fullName>
    </submittedName>
</protein>
<gene>
    <name evidence="2" type="ORF">RFI_29856</name>
</gene>
<reference evidence="2 3" key="1">
    <citation type="journal article" date="2013" name="Curr. Biol.">
        <title>The Genome of the Foraminiferan Reticulomyxa filosa.</title>
        <authorList>
            <person name="Glockner G."/>
            <person name="Hulsmann N."/>
            <person name="Schleicher M."/>
            <person name="Noegel A.A."/>
            <person name="Eichinger L."/>
            <person name="Gallinger C."/>
            <person name="Pawlowski J."/>
            <person name="Sierra R."/>
            <person name="Euteneuer U."/>
            <person name="Pillet L."/>
            <person name="Moustafa A."/>
            <person name="Platzer M."/>
            <person name="Groth M."/>
            <person name="Szafranski K."/>
            <person name="Schliwa M."/>
        </authorList>
    </citation>
    <scope>NUCLEOTIDE SEQUENCE [LARGE SCALE GENOMIC DNA]</scope>
</reference>
<dbReference type="AlphaFoldDB" id="X6M1Q4"/>
<organism evidence="2 3">
    <name type="scientific">Reticulomyxa filosa</name>
    <dbReference type="NCBI Taxonomy" id="46433"/>
    <lineage>
        <taxon>Eukaryota</taxon>
        <taxon>Sar</taxon>
        <taxon>Rhizaria</taxon>
        <taxon>Retaria</taxon>
        <taxon>Foraminifera</taxon>
        <taxon>Monothalamids</taxon>
        <taxon>Reticulomyxidae</taxon>
        <taxon>Reticulomyxa</taxon>
    </lineage>
</organism>
<proteinExistence type="predicted"/>
<dbReference type="Proteomes" id="UP000023152">
    <property type="component" value="Unassembled WGS sequence"/>
</dbReference>
<evidence type="ECO:0000313" key="2">
    <source>
        <dbReference type="EMBL" id="ETO07536.1"/>
    </source>
</evidence>
<feature type="compositionally biased region" description="Low complexity" evidence="1">
    <location>
        <begin position="109"/>
        <end position="122"/>
    </location>
</feature>
<evidence type="ECO:0000313" key="3">
    <source>
        <dbReference type="Proteomes" id="UP000023152"/>
    </source>
</evidence>
<feature type="non-terminal residue" evidence="2">
    <location>
        <position position="122"/>
    </location>
</feature>